<dbReference type="Proteomes" id="UP000038045">
    <property type="component" value="Unplaced"/>
</dbReference>
<proteinExistence type="predicted"/>
<accession>A0A0N4ZLU7</accession>
<sequence length="212" mass="24753">MGIEGDTEILIKNLTTNLLRFKKKKEKKRDLSMEKKIVERNRKLMEKCKGENNILLKNRSKKDEEMKNMIDNICKYGTKEEKINEDIKIMINNICKYGTKEPKIEEILIRPVVKAQPRKVSFDVYKDIAVDNNPIIPNPSDNCIEKEEIKVPESKFKYTVINQTSSTSMTSPTVSTSITSWSQLTTGYILLFFYFYLILEIRSTLSPIEYYT</sequence>
<dbReference type="AlphaFoldDB" id="A0A0N4ZLU7"/>
<name>A0A0N4ZLU7_PARTI</name>
<reference evidence="2" key="1">
    <citation type="submission" date="2017-02" db="UniProtKB">
        <authorList>
            <consortium name="WormBaseParasite"/>
        </authorList>
    </citation>
    <scope>IDENTIFICATION</scope>
</reference>
<keyword evidence="1" id="KW-1185">Reference proteome</keyword>
<organism evidence="1 2">
    <name type="scientific">Parastrongyloides trichosuri</name>
    <name type="common">Possum-specific nematode worm</name>
    <dbReference type="NCBI Taxonomy" id="131310"/>
    <lineage>
        <taxon>Eukaryota</taxon>
        <taxon>Metazoa</taxon>
        <taxon>Ecdysozoa</taxon>
        <taxon>Nematoda</taxon>
        <taxon>Chromadorea</taxon>
        <taxon>Rhabditida</taxon>
        <taxon>Tylenchina</taxon>
        <taxon>Panagrolaimomorpha</taxon>
        <taxon>Strongyloidoidea</taxon>
        <taxon>Strongyloididae</taxon>
        <taxon>Parastrongyloides</taxon>
    </lineage>
</organism>
<dbReference type="WBParaSite" id="PTRK_0000948500.1">
    <property type="protein sequence ID" value="PTRK_0000948500.1"/>
    <property type="gene ID" value="PTRK_0000948500"/>
</dbReference>
<protein>
    <submittedName>
        <fullName evidence="2">Uncharacterized protein</fullName>
    </submittedName>
</protein>
<evidence type="ECO:0000313" key="1">
    <source>
        <dbReference type="Proteomes" id="UP000038045"/>
    </source>
</evidence>
<evidence type="ECO:0000313" key="2">
    <source>
        <dbReference type="WBParaSite" id="PTRK_0000948500.1"/>
    </source>
</evidence>